<evidence type="ECO:0000256" key="1">
    <source>
        <dbReference type="SAM" id="Phobius"/>
    </source>
</evidence>
<dbReference type="AlphaFoldDB" id="A0A7Y9LT54"/>
<keyword evidence="1" id="KW-0812">Transmembrane</keyword>
<proteinExistence type="predicted"/>
<comment type="caution">
    <text evidence="2">The sequence shown here is derived from an EMBL/GenBank/DDBJ whole genome shotgun (WGS) entry which is preliminary data.</text>
</comment>
<protein>
    <submittedName>
        <fullName evidence="2">Uncharacterized protein</fullName>
    </submittedName>
</protein>
<evidence type="ECO:0000313" key="2">
    <source>
        <dbReference type="EMBL" id="NYE95102.1"/>
    </source>
</evidence>
<feature type="transmembrane region" description="Helical" evidence="1">
    <location>
        <begin position="212"/>
        <end position="231"/>
    </location>
</feature>
<reference evidence="2 3" key="1">
    <citation type="submission" date="2020-07" db="EMBL/GenBank/DDBJ databases">
        <title>Sequencing the genomes of 1000 actinobacteria strains.</title>
        <authorList>
            <person name="Klenk H.-P."/>
        </authorList>
    </citation>
    <scope>NUCLEOTIDE SEQUENCE [LARGE SCALE GENOMIC DNA]</scope>
    <source>
        <strain evidence="2 3">DSM 102047</strain>
    </source>
</reference>
<keyword evidence="1" id="KW-0472">Membrane</keyword>
<dbReference type="EMBL" id="JACBYQ010000001">
    <property type="protein sequence ID" value="NYE95102.1"/>
    <property type="molecule type" value="Genomic_DNA"/>
</dbReference>
<gene>
    <name evidence="2" type="ORF">FHU41_001323</name>
</gene>
<feature type="transmembrane region" description="Helical" evidence="1">
    <location>
        <begin position="160"/>
        <end position="177"/>
    </location>
</feature>
<feature type="transmembrane region" description="Helical" evidence="1">
    <location>
        <begin position="134"/>
        <end position="153"/>
    </location>
</feature>
<organism evidence="2 3">
    <name type="scientific">Psychromicrobium silvestre</name>
    <dbReference type="NCBI Taxonomy" id="1645614"/>
    <lineage>
        <taxon>Bacteria</taxon>
        <taxon>Bacillati</taxon>
        <taxon>Actinomycetota</taxon>
        <taxon>Actinomycetes</taxon>
        <taxon>Micrococcales</taxon>
        <taxon>Micrococcaceae</taxon>
        <taxon>Psychromicrobium</taxon>
    </lineage>
</organism>
<evidence type="ECO:0000313" key="3">
    <source>
        <dbReference type="Proteomes" id="UP000521748"/>
    </source>
</evidence>
<keyword evidence="3" id="KW-1185">Reference proteome</keyword>
<name>A0A7Y9LT54_9MICC</name>
<dbReference type="RefSeq" id="WP_179388784.1">
    <property type="nucleotide sequence ID" value="NZ_JACBYQ010000001.1"/>
</dbReference>
<dbReference type="Proteomes" id="UP000521748">
    <property type="component" value="Unassembled WGS sequence"/>
</dbReference>
<accession>A0A7Y9LT54</accession>
<sequence length="246" mass="25816">MAEPLGNDSKFQSALASATAKTVSSQLGSFPGLGTIVEPIIENATKSLSSDPAYPKAWAETLRRSHELTVVDPAANANDKGTLNLDVAPLLQLVLTKVSSGLGQQLKAPDQVLISLGTQNQRTVLVRLSELAPLGFWMAVGSVLAFGLSLLIARRRSTTLALIGLGGLVVVAGWKLLLTVVSQNLLNTQGGNQVADLFKQEYVSAATSNFDGWILIALITAGALLLIGLVGRVATRPRRALVLSPS</sequence>
<keyword evidence="1" id="KW-1133">Transmembrane helix</keyword>